<feature type="signal peptide" evidence="1">
    <location>
        <begin position="1"/>
        <end position="23"/>
    </location>
</feature>
<proteinExistence type="predicted"/>
<dbReference type="OrthoDB" id="1524766at2"/>
<dbReference type="RefSeq" id="WP_119655131.1">
    <property type="nucleotide sequence ID" value="NZ_JBHUOI010000008.1"/>
</dbReference>
<dbReference type="EMBL" id="QYCN01000008">
    <property type="protein sequence ID" value="RIY11612.1"/>
    <property type="molecule type" value="Genomic_DNA"/>
</dbReference>
<comment type="caution">
    <text evidence="2">The sequence shown here is derived from an EMBL/GenBank/DDBJ whole genome shotgun (WGS) entry which is preliminary data.</text>
</comment>
<evidence type="ECO:0000256" key="1">
    <source>
        <dbReference type="SAM" id="SignalP"/>
    </source>
</evidence>
<accession>A0A418R2G5</accession>
<dbReference type="InterPro" id="IPR031977">
    <property type="entry name" value="DUF4783"/>
</dbReference>
<organism evidence="2 3">
    <name type="scientific">Hymenobacter rubripertinctus</name>
    <dbReference type="NCBI Taxonomy" id="2029981"/>
    <lineage>
        <taxon>Bacteria</taxon>
        <taxon>Pseudomonadati</taxon>
        <taxon>Bacteroidota</taxon>
        <taxon>Cytophagia</taxon>
        <taxon>Cytophagales</taxon>
        <taxon>Hymenobacteraceae</taxon>
        <taxon>Hymenobacter</taxon>
    </lineage>
</organism>
<evidence type="ECO:0000313" key="3">
    <source>
        <dbReference type="Proteomes" id="UP000284250"/>
    </source>
</evidence>
<keyword evidence="1" id="KW-0732">Signal</keyword>
<name>A0A418R2G5_9BACT</name>
<dbReference type="Pfam" id="PF16022">
    <property type="entry name" value="DUF4783"/>
    <property type="match status" value="1"/>
</dbReference>
<keyword evidence="3" id="KW-1185">Reference proteome</keyword>
<reference evidence="2 3" key="1">
    <citation type="submission" date="2019-01" db="EMBL/GenBank/DDBJ databases">
        <title>Hymenobacter humicola sp. nov., isolated from soils in Antarctica.</title>
        <authorList>
            <person name="Sedlacek I."/>
            <person name="Holochova P."/>
            <person name="Kralova S."/>
            <person name="Pantucek R."/>
            <person name="Stankova E."/>
            <person name="Vrbovska V."/>
            <person name="Kristofova L."/>
            <person name="Svec P."/>
            <person name="Busse H.-J."/>
        </authorList>
    </citation>
    <scope>NUCLEOTIDE SEQUENCE [LARGE SCALE GENOMIC DNA]</scope>
    <source>
        <strain evidence="2 3">CCM 8852</strain>
    </source>
</reference>
<feature type="chain" id="PRO_5019546775" evidence="1">
    <location>
        <begin position="24"/>
        <end position="133"/>
    </location>
</feature>
<dbReference type="AlphaFoldDB" id="A0A418R2G5"/>
<dbReference type="Gene3D" id="3.10.450.50">
    <property type="match status" value="1"/>
</dbReference>
<sequence>MKRTFFLAFALVCSLLLSVGALAQGEAFGPVRNAIRSSSSHELAQFFAPAVELSFDGDKQSYSATQAEFVMKDFFAKHSPASFDFIHYGGSNEGTPYAVGKYAGKDGSYRMFVKMKQAGGSLKIATIDFTKED</sequence>
<dbReference type="Proteomes" id="UP000284250">
    <property type="component" value="Unassembled WGS sequence"/>
</dbReference>
<gene>
    <name evidence="2" type="ORF">D0T11_07320</name>
</gene>
<evidence type="ECO:0000313" key="2">
    <source>
        <dbReference type="EMBL" id="RIY11612.1"/>
    </source>
</evidence>
<protein>
    <submittedName>
        <fullName evidence="2">DUF4783 domain-containing protein</fullName>
    </submittedName>
</protein>